<dbReference type="Proteomes" id="UP001374535">
    <property type="component" value="Chromosome 1"/>
</dbReference>
<evidence type="ECO:0000313" key="3">
    <source>
        <dbReference type="Proteomes" id="UP001374535"/>
    </source>
</evidence>
<reference evidence="2 3" key="1">
    <citation type="journal article" date="2023" name="Life. Sci Alliance">
        <title>Evolutionary insights into 3D genome organization and epigenetic landscape of Vigna mungo.</title>
        <authorList>
            <person name="Junaid A."/>
            <person name="Singh B."/>
            <person name="Bhatia S."/>
        </authorList>
    </citation>
    <scope>NUCLEOTIDE SEQUENCE [LARGE SCALE GENOMIC DNA]</scope>
    <source>
        <strain evidence="2">Urdbean</strain>
    </source>
</reference>
<feature type="region of interest" description="Disordered" evidence="1">
    <location>
        <begin position="1"/>
        <end position="32"/>
    </location>
</feature>
<name>A0AAQ3PEN6_VIGMU</name>
<gene>
    <name evidence="2" type="ORF">V8G54_004639</name>
</gene>
<proteinExistence type="predicted"/>
<organism evidence="2 3">
    <name type="scientific">Vigna mungo</name>
    <name type="common">Black gram</name>
    <name type="synonym">Phaseolus mungo</name>
    <dbReference type="NCBI Taxonomy" id="3915"/>
    <lineage>
        <taxon>Eukaryota</taxon>
        <taxon>Viridiplantae</taxon>
        <taxon>Streptophyta</taxon>
        <taxon>Embryophyta</taxon>
        <taxon>Tracheophyta</taxon>
        <taxon>Spermatophyta</taxon>
        <taxon>Magnoliopsida</taxon>
        <taxon>eudicotyledons</taxon>
        <taxon>Gunneridae</taxon>
        <taxon>Pentapetalae</taxon>
        <taxon>rosids</taxon>
        <taxon>fabids</taxon>
        <taxon>Fabales</taxon>
        <taxon>Fabaceae</taxon>
        <taxon>Papilionoideae</taxon>
        <taxon>50 kb inversion clade</taxon>
        <taxon>NPAAA clade</taxon>
        <taxon>indigoferoid/millettioid clade</taxon>
        <taxon>Phaseoleae</taxon>
        <taxon>Vigna</taxon>
    </lineage>
</organism>
<dbReference type="EMBL" id="CP144700">
    <property type="protein sequence ID" value="WVZ26095.1"/>
    <property type="molecule type" value="Genomic_DNA"/>
</dbReference>
<keyword evidence="3" id="KW-1185">Reference proteome</keyword>
<evidence type="ECO:0000256" key="1">
    <source>
        <dbReference type="SAM" id="MobiDB-lite"/>
    </source>
</evidence>
<sequence length="114" mass="12484">MPLFTSANLKGRNSPSCCGSQDPTPSSNTENPLITVPASLLNLASFIVPDTLHERHTPHHCPALYPQLLQTHSTFSFDFFFLPITTPPPPSLPPITLPLSFPFRNSSSKLAFEP</sequence>
<dbReference type="AlphaFoldDB" id="A0AAQ3PEN6"/>
<evidence type="ECO:0000313" key="2">
    <source>
        <dbReference type="EMBL" id="WVZ26095.1"/>
    </source>
</evidence>
<accession>A0AAQ3PEN6</accession>
<protein>
    <submittedName>
        <fullName evidence="2">Uncharacterized protein</fullName>
    </submittedName>
</protein>